<dbReference type="Gene3D" id="3.20.20.150">
    <property type="entry name" value="Divalent-metal-dependent TIM barrel enzymes"/>
    <property type="match status" value="1"/>
</dbReference>
<name>A0A4R2J6Z6_9PSEU</name>
<organism evidence="6 7">
    <name type="scientific">Actinocrispum wychmicini</name>
    <dbReference type="NCBI Taxonomy" id="1213861"/>
    <lineage>
        <taxon>Bacteria</taxon>
        <taxon>Bacillati</taxon>
        <taxon>Actinomycetota</taxon>
        <taxon>Actinomycetes</taxon>
        <taxon>Pseudonocardiales</taxon>
        <taxon>Pseudonocardiaceae</taxon>
        <taxon>Actinocrispum</taxon>
    </lineage>
</organism>
<dbReference type="Pfam" id="PF06134">
    <property type="entry name" value="RhaA"/>
    <property type="match status" value="1"/>
</dbReference>
<dbReference type="AlphaFoldDB" id="A0A4R2J6Z6"/>
<dbReference type="PANTHER" id="PTHR30268:SF0">
    <property type="entry name" value="L-RHAMNOSE ISOMERASE"/>
    <property type="match status" value="1"/>
</dbReference>
<keyword evidence="3" id="KW-0464">Manganese</keyword>
<dbReference type="InterPro" id="IPR036237">
    <property type="entry name" value="Xyl_isomerase-like_sf"/>
</dbReference>
<evidence type="ECO:0000313" key="6">
    <source>
        <dbReference type="EMBL" id="TCO54274.1"/>
    </source>
</evidence>
<dbReference type="InterPro" id="IPR013457">
    <property type="entry name" value="Rhamnose_iso-rel"/>
</dbReference>
<evidence type="ECO:0000256" key="5">
    <source>
        <dbReference type="ARBA" id="ARBA00023308"/>
    </source>
</evidence>
<evidence type="ECO:0000256" key="1">
    <source>
        <dbReference type="ARBA" id="ARBA00022490"/>
    </source>
</evidence>
<evidence type="ECO:0000256" key="4">
    <source>
        <dbReference type="ARBA" id="ARBA00023235"/>
    </source>
</evidence>
<evidence type="ECO:0000256" key="2">
    <source>
        <dbReference type="ARBA" id="ARBA00022723"/>
    </source>
</evidence>
<dbReference type="GO" id="GO:0019324">
    <property type="term" value="P:L-lyxose metabolic process"/>
    <property type="evidence" value="ECO:0007669"/>
    <property type="project" value="TreeGrafter"/>
</dbReference>
<dbReference type="RefSeq" id="WP_207926478.1">
    <property type="nucleotide sequence ID" value="NZ_SLWS01000009.1"/>
</dbReference>
<keyword evidence="1" id="KW-0963">Cytoplasm</keyword>
<reference evidence="6 7" key="1">
    <citation type="submission" date="2019-03" db="EMBL/GenBank/DDBJ databases">
        <title>Genomic Encyclopedia of Type Strains, Phase IV (KMG-IV): sequencing the most valuable type-strain genomes for metagenomic binning, comparative biology and taxonomic classification.</title>
        <authorList>
            <person name="Goeker M."/>
        </authorList>
    </citation>
    <scope>NUCLEOTIDE SEQUENCE [LARGE SCALE GENOMIC DNA]</scope>
    <source>
        <strain evidence="6 7">DSM 45934</strain>
    </source>
</reference>
<dbReference type="GO" id="GO:0019301">
    <property type="term" value="P:rhamnose catabolic process"/>
    <property type="evidence" value="ECO:0007669"/>
    <property type="project" value="TreeGrafter"/>
</dbReference>
<dbReference type="InterPro" id="IPR050337">
    <property type="entry name" value="L-rhamnose_isomerase"/>
</dbReference>
<comment type="caution">
    <text evidence="6">The sequence shown here is derived from an EMBL/GenBank/DDBJ whole genome shotgun (WGS) entry which is preliminary data.</text>
</comment>
<sequence length="390" mass="42963">MVLSDRTAVKSALRGQRIETPSWAFANSGTRFKVFPQAGVPRTAQEKIADAATVHRFTGAAPSVALHIPWDWVDDFAALGRYAEDLGIRIGAINTNVFQDEDYKLGSVTNPDPGVRRKATDHLLEAIAIMDTTGSRDLKLWFSDGINYPGQDDIRDRQDRLAEALHETYDRLGADQRMLLEYKLFEPAFYATDIPDWGTSYAHCLELGEKATVCIDTGHHAPGTNIEFIVAFLLRAGKLGAFDFNSRFYADDDLMVGAADPFQLFRIMYEIVRGGALDPAYGINFMLDQCHNIEAKIPAIIRSVMNVQEATAKALLVDRDALRAAQRAGNVLEANAVLMDAYNTDVRPLLAEVRAEAGLDPDPIAAYHRSGYQEKIVADRAGGQQAGWGA</sequence>
<dbReference type="Proteomes" id="UP000295680">
    <property type="component" value="Unassembled WGS sequence"/>
</dbReference>
<gene>
    <name evidence="6" type="ORF">EV192_109254</name>
</gene>
<dbReference type="EMBL" id="SLWS01000009">
    <property type="protein sequence ID" value="TCO54274.1"/>
    <property type="molecule type" value="Genomic_DNA"/>
</dbReference>
<evidence type="ECO:0000313" key="7">
    <source>
        <dbReference type="Proteomes" id="UP000295680"/>
    </source>
</evidence>
<keyword evidence="2" id="KW-0479">Metal-binding</keyword>
<dbReference type="InterPro" id="IPR009308">
    <property type="entry name" value="Rhamnose_isomerase"/>
</dbReference>
<keyword evidence="7" id="KW-1185">Reference proteome</keyword>
<accession>A0A4R2J6Z6</accession>
<dbReference type="GO" id="GO:0008740">
    <property type="term" value="F:L-rhamnose isomerase activity"/>
    <property type="evidence" value="ECO:0007669"/>
    <property type="project" value="InterPro"/>
</dbReference>
<dbReference type="PANTHER" id="PTHR30268">
    <property type="entry name" value="L-RHAMNOSE ISOMERASE"/>
    <property type="match status" value="1"/>
</dbReference>
<proteinExistence type="predicted"/>
<dbReference type="GO" id="GO:0030145">
    <property type="term" value="F:manganese ion binding"/>
    <property type="evidence" value="ECO:0007669"/>
    <property type="project" value="InterPro"/>
</dbReference>
<evidence type="ECO:0000256" key="3">
    <source>
        <dbReference type="ARBA" id="ARBA00023211"/>
    </source>
</evidence>
<dbReference type="NCBIfam" id="TIGR02635">
    <property type="entry name" value="RhaI_grampos"/>
    <property type="match status" value="1"/>
</dbReference>
<dbReference type="SUPFAM" id="SSF51658">
    <property type="entry name" value="Xylose isomerase-like"/>
    <property type="match status" value="1"/>
</dbReference>
<protein>
    <submittedName>
        <fullName evidence="6">L-rhamnose isomerase/sugar isomerase</fullName>
    </submittedName>
</protein>
<keyword evidence="4 6" id="KW-0413">Isomerase</keyword>
<keyword evidence="5" id="KW-0684">Rhamnose metabolism</keyword>